<dbReference type="PANTHER" id="PTHR33540:SF2">
    <property type="entry name" value="TRNA THREONYLCARBAMOYLADENOSINE BIOSYNTHESIS PROTEIN TSAE"/>
    <property type="match status" value="1"/>
</dbReference>
<dbReference type="NCBIfam" id="TIGR00150">
    <property type="entry name" value="T6A_YjeE"/>
    <property type="match status" value="1"/>
</dbReference>
<dbReference type="InterPro" id="IPR027417">
    <property type="entry name" value="P-loop_NTPase"/>
</dbReference>
<evidence type="ECO:0000256" key="8">
    <source>
        <dbReference type="ARBA" id="ARBA00022840"/>
    </source>
</evidence>
<evidence type="ECO:0000256" key="4">
    <source>
        <dbReference type="ARBA" id="ARBA00022490"/>
    </source>
</evidence>
<dbReference type="AlphaFoldDB" id="A0A1Q6A503"/>
<sequence>MSHLPLNLNVNSLTELASAAQQIIDHAKDQRIFLFYGDMGAGKTTFIKSLCEGLGVTESVTSPTFSIVNEYRGANATVYHFDFYRLKSQSEAFDMGYEEYFYSDAYCFIEWPEKIADLLPDHYLRVNIKTVSTSAREIIAEHV</sequence>
<comment type="subcellular location">
    <subcellularLocation>
        <location evidence="1">Cytoplasm</location>
    </subcellularLocation>
</comment>
<dbReference type="Gene3D" id="3.40.50.300">
    <property type="entry name" value="P-loop containing nucleotide triphosphate hydrolases"/>
    <property type="match status" value="1"/>
</dbReference>
<keyword evidence="4" id="KW-0963">Cytoplasm</keyword>
<evidence type="ECO:0000256" key="9">
    <source>
        <dbReference type="ARBA" id="ARBA00022842"/>
    </source>
</evidence>
<dbReference type="GO" id="GO:0005737">
    <property type="term" value="C:cytoplasm"/>
    <property type="evidence" value="ECO:0007669"/>
    <property type="project" value="UniProtKB-SubCell"/>
</dbReference>
<evidence type="ECO:0000313" key="12">
    <source>
        <dbReference type="Proteomes" id="UP000186720"/>
    </source>
</evidence>
<dbReference type="Pfam" id="PF02367">
    <property type="entry name" value="TsaE"/>
    <property type="match status" value="1"/>
</dbReference>
<comment type="similarity">
    <text evidence="2">Belongs to the TsaE family.</text>
</comment>
<evidence type="ECO:0000256" key="2">
    <source>
        <dbReference type="ARBA" id="ARBA00007599"/>
    </source>
</evidence>
<dbReference type="OrthoDB" id="9815896at2"/>
<name>A0A1Q6A503_9SPHI</name>
<keyword evidence="5" id="KW-0819">tRNA processing</keyword>
<keyword evidence="7" id="KW-0547">Nucleotide-binding</keyword>
<dbReference type="GO" id="GO:0046872">
    <property type="term" value="F:metal ion binding"/>
    <property type="evidence" value="ECO:0007669"/>
    <property type="project" value="UniProtKB-KW"/>
</dbReference>
<evidence type="ECO:0000256" key="1">
    <source>
        <dbReference type="ARBA" id="ARBA00004496"/>
    </source>
</evidence>
<accession>A0A1Q6A503</accession>
<gene>
    <name evidence="11" type="ORF">RG47T_4571</name>
</gene>
<evidence type="ECO:0000256" key="5">
    <source>
        <dbReference type="ARBA" id="ARBA00022694"/>
    </source>
</evidence>
<keyword evidence="12" id="KW-1185">Reference proteome</keyword>
<keyword evidence="8 11" id="KW-0067">ATP-binding</keyword>
<dbReference type="PANTHER" id="PTHR33540">
    <property type="entry name" value="TRNA THREONYLCARBAMOYLADENOSINE BIOSYNTHESIS PROTEIN TSAE"/>
    <property type="match status" value="1"/>
</dbReference>
<evidence type="ECO:0000313" key="11">
    <source>
        <dbReference type="EMBL" id="OKS89090.1"/>
    </source>
</evidence>
<dbReference type="Proteomes" id="UP000186720">
    <property type="component" value="Unassembled WGS sequence"/>
</dbReference>
<dbReference type="RefSeq" id="WP_074491851.1">
    <property type="nucleotide sequence ID" value="NZ_FPAM01000007.1"/>
</dbReference>
<evidence type="ECO:0000256" key="7">
    <source>
        <dbReference type="ARBA" id="ARBA00022741"/>
    </source>
</evidence>
<evidence type="ECO:0000256" key="10">
    <source>
        <dbReference type="ARBA" id="ARBA00032441"/>
    </source>
</evidence>
<proteinExistence type="inferred from homology"/>
<dbReference type="EMBL" id="MPPL01000001">
    <property type="protein sequence ID" value="OKS89090.1"/>
    <property type="molecule type" value="Genomic_DNA"/>
</dbReference>
<dbReference type="SUPFAM" id="SSF52540">
    <property type="entry name" value="P-loop containing nucleoside triphosphate hydrolases"/>
    <property type="match status" value="1"/>
</dbReference>
<comment type="caution">
    <text evidence="11">The sequence shown here is derived from an EMBL/GenBank/DDBJ whole genome shotgun (WGS) entry which is preliminary data.</text>
</comment>
<reference evidence="11 12" key="1">
    <citation type="submission" date="2016-11" db="EMBL/GenBank/DDBJ databases">
        <title>Whole Genome Sequencing of Mucilaginibacter polytrichastri RG4-7(T) isolated from the moss sample.</title>
        <authorList>
            <person name="Li Y."/>
        </authorList>
    </citation>
    <scope>NUCLEOTIDE SEQUENCE [LARGE SCALE GENOMIC DNA]</scope>
    <source>
        <strain evidence="11 12">RG4-7</strain>
    </source>
</reference>
<keyword evidence="9" id="KW-0460">Magnesium</keyword>
<evidence type="ECO:0000256" key="6">
    <source>
        <dbReference type="ARBA" id="ARBA00022723"/>
    </source>
</evidence>
<organism evidence="11 12">
    <name type="scientific">Mucilaginibacter polytrichastri</name>
    <dbReference type="NCBI Taxonomy" id="1302689"/>
    <lineage>
        <taxon>Bacteria</taxon>
        <taxon>Pseudomonadati</taxon>
        <taxon>Bacteroidota</taxon>
        <taxon>Sphingobacteriia</taxon>
        <taxon>Sphingobacteriales</taxon>
        <taxon>Sphingobacteriaceae</taxon>
        <taxon>Mucilaginibacter</taxon>
    </lineage>
</organism>
<dbReference type="GO" id="GO:0002949">
    <property type="term" value="P:tRNA threonylcarbamoyladenosine modification"/>
    <property type="evidence" value="ECO:0007669"/>
    <property type="project" value="InterPro"/>
</dbReference>
<dbReference type="GO" id="GO:0005524">
    <property type="term" value="F:ATP binding"/>
    <property type="evidence" value="ECO:0007669"/>
    <property type="project" value="UniProtKB-KW"/>
</dbReference>
<protein>
    <recommendedName>
        <fullName evidence="3">tRNA threonylcarbamoyladenosine biosynthesis protein TsaE</fullName>
    </recommendedName>
    <alternativeName>
        <fullName evidence="10">t(6)A37 threonylcarbamoyladenosine biosynthesis protein TsaE</fullName>
    </alternativeName>
</protein>
<evidence type="ECO:0000256" key="3">
    <source>
        <dbReference type="ARBA" id="ARBA00019010"/>
    </source>
</evidence>
<keyword evidence="6" id="KW-0479">Metal-binding</keyword>
<dbReference type="STRING" id="1302689.RG47T_4571"/>
<dbReference type="InterPro" id="IPR003442">
    <property type="entry name" value="T6A_TsaE"/>
</dbReference>